<sequence>MQSRSSRTPVEVSDGGFSDYAWLLCGRDAAASPMVEVLSRGGCSGWQGRGGLQRKARLLLLEWRRIVLDRAGAAAAVAWSRRVLCRCWQPGSGSAPQQGSQRQAVAQVALEEDGVGRG</sequence>
<proteinExistence type="predicted"/>
<dbReference type="EMBL" id="SPHZ02000005">
    <property type="protein sequence ID" value="KAF0918753.1"/>
    <property type="molecule type" value="Genomic_DNA"/>
</dbReference>
<evidence type="ECO:0000313" key="2">
    <source>
        <dbReference type="Proteomes" id="UP000479710"/>
    </source>
</evidence>
<dbReference type="Proteomes" id="UP000479710">
    <property type="component" value="Unassembled WGS sequence"/>
</dbReference>
<reference evidence="1 2" key="1">
    <citation type="submission" date="2019-11" db="EMBL/GenBank/DDBJ databases">
        <title>Whole genome sequence of Oryza granulata.</title>
        <authorList>
            <person name="Li W."/>
        </authorList>
    </citation>
    <scope>NUCLEOTIDE SEQUENCE [LARGE SCALE GENOMIC DNA]</scope>
    <source>
        <strain evidence="2">cv. Menghai</strain>
        <tissue evidence="1">Leaf</tissue>
    </source>
</reference>
<gene>
    <name evidence="1" type="ORF">E2562_026062</name>
</gene>
<keyword evidence="2" id="KW-1185">Reference proteome</keyword>
<protein>
    <submittedName>
        <fullName evidence="1">Uncharacterized protein</fullName>
    </submittedName>
</protein>
<name>A0A6G1E488_9ORYZ</name>
<dbReference type="AlphaFoldDB" id="A0A6G1E488"/>
<evidence type="ECO:0000313" key="1">
    <source>
        <dbReference type="EMBL" id="KAF0918753.1"/>
    </source>
</evidence>
<organism evidence="1 2">
    <name type="scientific">Oryza meyeriana var. granulata</name>
    <dbReference type="NCBI Taxonomy" id="110450"/>
    <lineage>
        <taxon>Eukaryota</taxon>
        <taxon>Viridiplantae</taxon>
        <taxon>Streptophyta</taxon>
        <taxon>Embryophyta</taxon>
        <taxon>Tracheophyta</taxon>
        <taxon>Spermatophyta</taxon>
        <taxon>Magnoliopsida</taxon>
        <taxon>Liliopsida</taxon>
        <taxon>Poales</taxon>
        <taxon>Poaceae</taxon>
        <taxon>BOP clade</taxon>
        <taxon>Oryzoideae</taxon>
        <taxon>Oryzeae</taxon>
        <taxon>Oryzinae</taxon>
        <taxon>Oryza</taxon>
        <taxon>Oryza meyeriana</taxon>
    </lineage>
</organism>
<accession>A0A6G1E488</accession>
<comment type="caution">
    <text evidence="1">The sequence shown here is derived from an EMBL/GenBank/DDBJ whole genome shotgun (WGS) entry which is preliminary data.</text>
</comment>